<reference evidence="2 3" key="1">
    <citation type="journal article" date="2024" name="BMC Genomics">
        <title>De novo assembly and annotation of Popillia japonica's genome with initial clues to its potential as an invasive pest.</title>
        <authorList>
            <person name="Cucini C."/>
            <person name="Boschi S."/>
            <person name="Funari R."/>
            <person name="Cardaioli E."/>
            <person name="Iannotti N."/>
            <person name="Marturano G."/>
            <person name="Paoli F."/>
            <person name="Bruttini M."/>
            <person name="Carapelli A."/>
            <person name="Frati F."/>
            <person name="Nardi F."/>
        </authorList>
    </citation>
    <scope>NUCLEOTIDE SEQUENCE [LARGE SCALE GENOMIC DNA]</scope>
    <source>
        <strain evidence="2">DMR45628</strain>
    </source>
</reference>
<keyword evidence="3" id="KW-1185">Reference proteome</keyword>
<dbReference type="EMBL" id="JASPKY010000278">
    <property type="protein sequence ID" value="KAK9711576.1"/>
    <property type="molecule type" value="Genomic_DNA"/>
</dbReference>
<comment type="caution">
    <text evidence="2">The sequence shown here is derived from an EMBL/GenBank/DDBJ whole genome shotgun (WGS) entry which is preliminary data.</text>
</comment>
<organism evidence="2 3">
    <name type="scientific">Popillia japonica</name>
    <name type="common">Japanese beetle</name>
    <dbReference type="NCBI Taxonomy" id="7064"/>
    <lineage>
        <taxon>Eukaryota</taxon>
        <taxon>Metazoa</taxon>
        <taxon>Ecdysozoa</taxon>
        <taxon>Arthropoda</taxon>
        <taxon>Hexapoda</taxon>
        <taxon>Insecta</taxon>
        <taxon>Pterygota</taxon>
        <taxon>Neoptera</taxon>
        <taxon>Endopterygota</taxon>
        <taxon>Coleoptera</taxon>
        <taxon>Polyphaga</taxon>
        <taxon>Scarabaeiformia</taxon>
        <taxon>Scarabaeidae</taxon>
        <taxon>Rutelinae</taxon>
        <taxon>Popillia</taxon>
    </lineage>
</organism>
<evidence type="ECO:0000313" key="2">
    <source>
        <dbReference type="EMBL" id="KAK9711576.1"/>
    </source>
</evidence>
<name>A0AAW1K0X5_POPJA</name>
<proteinExistence type="predicted"/>
<dbReference type="Pfam" id="PF13843">
    <property type="entry name" value="DDE_Tnp_1_7"/>
    <property type="match status" value="1"/>
</dbReference>
<evidence type="ECO:0000259" key="1">
    <source>
        <dbReference type="Pfam" id="PF13843"/>
    </source>
</evidence>
<gene>
    <name evidence="2" type="ORF">QE152_g25399</name>
</gene>
<sequence length="130" mass="15401">MASWCYEEEQRRQCREPCFFGSDGTRWKKHFGGRRNVRTRADNIITQLPGVKGEAKEKRTPIEIWNLFITNDMLERIVVYTNIQIELKIYSEQYRTARATDVDELKALFGLLYIAGEEEQPPKYHRSVQK</sequence>
<protein>
    <submittedName>
        <fullName evidence="2">Transposase IS4</fullName>
    </submittedName>
</protein>
<dbReference type="InterPro" id="IPR029526">
    <property type="entry name" value="PGBD"/>
</dbReference>
<dbReference type="AlphaFoldDB" id="A0AAW1K0X5"/>
<feature type="domain" description="PiggyBac transposable element-derived protein" evidence="1">
    <location>
        <begin position="60"/>
        <end position="120"/>
    </location>
</feature>
<evidence type="ECO:0000313" key="3">
    <source>
        <dbReference type="Proteomes" id="UP001458880"/>
    </source>
</evidence>
<dbReference type="Proteomes" id="UP001458880">
    <property type="component" value="Unassembled WGS sequence"/>
</dbReference>
<accession>A0AAW1K0X5</accession>